<feature type="transmembrane region" description="Helical" evidence="13">
    <location>
        <begin position="284"/>
        <end position="305"/>
    </location>
</feature>
<evidence type="ECO:0000256" key="13">
    <source>
        <dbReference type="SAM" id="Phobius"/>
    </source>
</evidence>
<organism evidence="17 18">
    <name type="scientific">Hydrocarboniphaga daqingensis</name>
    <dbReference type="NCBI Taxonomy" id="490188"/>
    <lineage>
        <taxon>Bacteria</taxon>
        <taxon>Pseudomonadati</taxon>
        <taxon>Pseudomonadota</taxon>
        <taxon>Gammaproteobacteria</taxon>
        <taxon>Nevskiales</taxon>
        <taxon>Nevskiaceae</taxon>
        <taxon>Hydrocarboniphaga</taxon>
    </lineage>
</organism>
<keyword evidence="9 13" id="KW-1133">Transmembrane helix</keyword>
<feature type="transmembrane region" description="Helical" evidence="13">
    <location>
        <begin position="337"/>
        <end position="362"/>
    </location>
</feature>
<dbReference type="InterPro" id="IPR003594">
    <property type="entry name" value="HATPase_dom"/>
</dbReference>
<feature type="modified residue" description="4-aspartylphosphate" evidence="11">
    <location>
        <position position="1088"/>
    </location>
</feature>
<feature type="coiled-coil region" evidence="12">
    <location>
        <begin position="763"/>
        <end position="790"/>
    </location>
</feature>
<dbReference type="Pfam" id="PF12860">
    <property type="entry name" value="PAS_7"/>
    <property type="match status" value="1"/>
</dbReference>
<keyword evidence="7 13" id="KW-0812">Transmembrane</keyword>
<evidence type="ECO:0000256" key="10">
    <source>
        <dbReference type="ARBA" id="ARBA00023136"/>
    </source>
</evidence>
<evidence type="ECO:0000313" key="18">
    <source>
        <dbReference type="Proteomes" id="UP000199758"/>
    </source>
</evidence>
<dbReference type="InterPro" id="IPR011006">
    <property type="entry name" value="CheY-like_superfamily"/>
</dbReference>
<feature type="transmembrane region" description="Helical" evidence="13">
    <location>
        <begin position="159"/>
        <end position="179"/>
    </location>
</feature>
<dbReference type="PRINTS" id="PR00344">
    <property type="entry name" value="BCTRLSENSOR"/>
</dbReference>
<dbReference type="SUPFAM" id="SSF55874">
    <property type="entry name" value="ATPase domain of HSP90 chaperone/DNA topoisomerase II/histidine kinase"/>
    <property type="match status" value="1"/>
</dbReference>
<dbReference type="CDD" id="cd00156">
    <property type="entry name" value="REC"/>
    <property type="match status" value="1"/>
</dbReference>
<dbReference type="InterPro" id="IPR036097">
    <property type="entry name" value="HisK_dim/P_sf"/>
</dbReference>
<dbReference type="Gene3D" id="3.30.450.20">
    <property type="entry name" value="PAS domain"/>
    <property type="match status" value="1"/>
</dbReference>
<dbReference type="SMART" id="SM00387">
    <property type="entry name" value="HATPase_c"/>
    <property type="match status" value="1"/>
</dbReference>
<evidence type="ECO:0000256" key="9">
    <source>
        <dbReference type="ARBA" id="ARBA00022989"/>
    </source>
</evidence>
<dbReference type="Pfam" id="PF00072">
    <property type="entry name" value="Response_reg"/>
    <property type="match status" value="1"/>
</dbReference>
<dbReference type="EC" id="2.7.13.3" evidence="4"/>
<keyword evidence="18" id="KW-1185">Reference proteome</keyword>
<dbReference type="PROSITE" id="PS50283">
    <property type="entry name" value="NA_SOLUT_SYMP_3"/>
    <property type="match status" value="1"/>
</dbReference>
<evidence type="ECO:0000256" key="12">
    <source>
        <dbReference type="SAM" id="Coils"/>
    </source>
</evidence>
<feature type="transmembrane region" description="Helical" evidence="13">
    <location>
        <begin position="6"/>
        <end position="24"/>
    </location>
</feature>
<reference evidence="17 18" key="1">
    <citation type="submission" date="2016-11" db="EMBL/GenBank/DDBJ databases">
        <authorList>
            <person name="Jaros S."/>
            <person name="Januszkiewicz K."/>
            <person name="Wedrychowicz H."/>
        </authorList>
    </citation>
    <scope>NUCLEOTIDE SEQUENCE [LARGE SCALE GENOMIC DNA]</scope>
    <source>
        <strain evidence="17 18">CGMCC 1.7049</strain>
    </source>
</reference>
<feature type="transmembrane region" description="Helical" evidence="13">
    <location>
        <begin position="382"/>
        <end position="401"/>
    </location>
</feature>
<dbReference type="EMBL" id="FQWZ01000001">
    <property type="protein sequence ID" value="SHG47184.1"/>
    <property type="molecule type" value="Genomic_DNA"/>
</dbReference>
<dbReference type="NCBIfam" id="NF041832">
    <property type="entry name" value="near_NosP_CTERM"/>
    <property type="match status" value="1"/>
</dbReference>
<dbReference type="Gene3D" id="3.30.565.10">
    <property type="entry name" value="Histidine kinase-like ATPase, C-terminal domain"/>
    <property type="match status" value="1"/>
</dbReference>
<sequence length="1164" mass="125591">MLSSGFLFLLSAAYVVTLFGVAFWGDRRARQRGNPVRKRWTYSLALAVYCTSWTFYGAVGRAAVSGWDFLPIYLGPALVFVFGHGLIARLIRISKRHNITSIADFIGARYGRHQKLAMMVTLIAVFGVLPYIALQIKAVAFSFEVLVGPARGQRADDNALVISVMLAVFAILFGTRHVVSTENHHGMMLAIAFESVCKLLAFVAVGLFVCFGLFDGIGDAYRQALAMPQVAEPPSRADWQLGFITQTLLAAAAALCLPRQFHVTVVENTAPADLRTARWLFPGYLALISVFVLPIMAAGVLLLPGGTQADSFVLAIPLAQGHTGLALVAYLGGFSAATSMVIVATVALSTMICNEVVMPLLLRWPRLGLSERSDLSSLLKTIRRVCIVALVMLAYLYFRLFTGPGTLASIGLLSFSAVLHFLPGLIGGLYWRRARYTGAVAGLAVGFISWCYVLLLPTVLGGSAVGEHLVQDGPLNIGWLRPGAVLGLAWLDPITHGTLISLALHLLTYVLVSLSSTPGLRERLQVSRFLEDHDEAAPSTAALLPSTATVGDLQTLLERFFGTERARSLLAEHGSARSGAGLRASDRAEPGQARYVEHLLASAVGSSSARLLLATTLRGRDMQVEDVVRLLDETSHAIQFNRELLLATLEHLSQGVSVVDKDLKLVAWNQRYIDIFGYPPGLVAVGRPIEQLMRYNAEQGLLGAAEGADAAVVKRLQHMRRGDAYTHQRALPDGSTIEIRGNPMPGGGFVTSYSDVTGYQRGADQLREVNELLESRVAERTRELAAATRAAEQADQAKSRFLASASHDLVQPLNAARLFTAAIPRDGLPPSAAALLSQAESSLSAAESLLSGLLDISRLDGRAQAIRREHFAIADLLDPLSAETAALAQRAGLRFDCVRSSAVVDSDPQLLRRVLQNLLSNAVRYTASGRVLIGCRRQRDALRIEVWDTGAGIPEHQQQEIFQEFRRLAAQDARGERGMGLGLAIVERVTRMLGHPLMLRSRVGHGSVFTVTVPLGQRSRMRHNAERASAPSGSLAGARVLCLDNEPAVLQSMQALLQSWGCEVIPAADEAAALFGLAGPSPDLLLVDYHLDGARTGVQVAEQIRGHCQRDIPGIVLTADHTPQARQDAQAQGLALLPKPVKPAALRALMTRLLSQHARREAGA</sequence>
<dbReference type="PROSITE" id="PS50112">
    <property type="entry name" value="PAS"/>
    <property type="match status" value="1"/>
</dbReference>
<dbReference type="CDD" id="cd00082">
    <property type="entry name" value="HisKA"/>
    <property type="match status" value="1"/>
</dbReference>
<feature type="transmembrane region" description="Helical" evidence="13">
    <location>
        <begin position="44"/>
        <end position="64"/>
    </location>
</feature>
<feature type="domain" description="Response regulatory" evidence="15">
    <location>
        <begin position="1039"/>
        <end position="1154"/>
    </location>
</feature>
<comment type="subcellular location">
    <subcellularLocation>
        <location evidence="2">Membrane</location>
        <topology evidence="2">Multi-pass membrane protein</topology>
    </subcellularLocation>
</comment>
<dbReference type="InterPro" id="IPR005467">
    <property type="entry name" value="His_kinase_dom"/>
</dbReference>
<evidence type="ECO:0000256" key="5">
    <source>
        <dbReference type="ARBA" id="ARBA00022553"/>
    </source>
</evidence>
<protein>
    <recommendedName>
        <fullName evidence="4">histidine kinase</fullName>
        <ecNumber evidence="4">2.7.13.3</ecNumber>
    </recommendedName>
</protein>
<evidence type="ECO:0000256" key="6">
    <source>
        <dbReference type="ARBA" id="ARBA00022679"/>
    </source>
</evidence>
<dbReference type="Pfam" id="PF02518">
    <property type="entry name" value="HATPase_c"/>
    <property type="match status" value="1"/>
</dbReference>
<keyword evidence="12" id="KW-0175">Coiled coil</keyword>
<dbReference type="GO" id="GO:0009927">
    <property type="term" value="F:histidine phosphotransfer kinase activity"/>
    <property type="evidence" value="ECO:0007669"/>
    <property type="project" value="TreeGrafter"/>
</dbReference>
<feature type="transmembrane region" description="Helical" evidence="13">
    <location>
        <begin position="70"/>
        <end position="91"/>
    </location>
</feature>
<keyword evidence="5 11" id="KW-0597">Phosphoprotein</keyword>
<dbReference type="InterPro" id="IPR001789">
    <property type="entry name" value="Sig_transdc_resp-reg_receiver"/>
</dbReference>
<dbReference type="SUPFAM" id="SSF52172">
    <property type="entry name" value="CheY-like"/>
    <property type="match status" value="1"/>
</dbReference>
<dbReference type="SUPFAM" id="SSF55785">
    <property type="entry name" value="PYP-like sensor domain (PAS domain)"/>
    <property type="match status" value="1"/>
</dbReference>
<feature type="domain" description="PAS" evidence="16">
    <location>
        <begin position="641"/>
        <end position="680"/>
    </location>
</feature>
<dbReference type="GO" id="GO:0000155">
    <property type="term" value="F:phosphorelay sensor kinase activity"/>
    <property type="evidence" value="ECO:0007669"/>
    <property type="project" value="InterPro"/>
</dbReference>
<evidence type="ECO:0000256" key="2">
    <source>
        <dbReference type="ARBA" id="ARBA00004141"/>
    </source>
</evidence>
<dbReference type="Pfam" id="PF00512">
    <property type="entry name" value="HisKA"/>
    <property type="match status" value="1"/>
</dbReference>
<comment type="similarity">
    <text evidence="3">Belongs to the sodium:solute symporter (SSF) (TC 2.A.21) family.</text>
</comment>
<dbReference type="SMART" id="SM00448">
    <property type="entry name" value="REC"/>
    <property type="match status" value="1"/>
</dbReference>
<dbReference type="GO" id="GO:0005886">
    <property type="term" value="C:plasma membrane"/>
    <property type="evidence" value="ECO:0007669"/>
    <property type="project" value="TreeGrafter"/>
</dbReference>
<evidence type="ECO:0000256" key="8">
    <source>
        <dbReference type="ARBA" id="ARBA00022777"/>
    </source>
</evidence>
<dbReference type="Proteomes" id="UP000199758">
    <property type="component" value="Unassembled WGS sequence"/>
</dbReference>
<dbReference type="InterPro" id="IPR004358">
    <property type="entry name" value="Sig_transdc_His_kin-like_C"/>
</dbReference>
<evidence type="ECO:0000256" key="11">
    <source>
        <dbReference type="PROSITE-ProRule" id="PRU00169"/>
    </source>
</evidence>
<dbReference type="Gene3D" id="3.40.50.2300">
    <property type="match status" value="1"/>
</dbReference>
<evidence type="ECO:0000259" key="15">
    <source>
        <dbReference type="PROSITE" id="PS50110"/>
    </source>
</evidence>
<dbReference type="InterPro" id="IPR003661">
    <property type="entry name" value="HisK_dim/P_dom"/>
</dbReference>
<dbReference type="InterPro" id="IPR036890">
    <property type="entry name" value="HATPase_C_sf"/>
</dbReference>
<dbReference type="PANTHER" id="PTHR43047:SF9">
    <property type="entry name" value="HISTIDINE KINASE"/>
    <property type="match status" value="1"/>
</dbReference>
<dbReference type="PROSITE" id="PS50110">
    <property type="entry name" value="RESPONSE_REGULATORY"/>
    <property type="match status" value="1"/>
</dbReference>
<evidence type="ECO:0000259" key="16">
    <source>
        <dbReference type="PROSITE" id="PS50112"/>
    </source>
</evidence>
<name>A0A1M5K360_9GAMM</name>
<dbReference type="RefSeq" id="WP_072893048.1">
    <property type="nucleotide sequence ID" value="NZ_FQWZ01000001.1"/>
</dbReference>
<dbReference type="STRING" id="490188.SAMN04488068_0337"/>
<dbReference type="PANTHER" id="PTHR43047">
    <property type="entry name" value="TWO-COMPONENT HISTIDINE PROTEIN KINASE"/>
    <property type="match status" value="1"/>
</dbReference>
<dbReference type="Gene3D" id="1.10.287.130">
    <property type="match status" value="1"/>
</dbReference>
<evidence type="ECO:0000256" key="7">
    <source>
        <dbReference type="ARBA" id="ARBA00022692"/>
    </source>
</evidence>
<feature type="transmembrane region" description="Helical" evidence="13">
    <location>
        <begin position="438"/>
        <end position="460"/>
    </location>
</feature>
<dbReference type="AlphaFoldDB" id="A0A1M5K360"/>
<dbReference type="SMART" id="SM00388">
    <property type="entry name" value="HisKA"/>
    <property type="match status" value="1"/>
</dbReference>
<evidence type="ECO:0000256" key="3">
    <source>
        <dbReference type="ARBA" id="ARBA00006434"/>
    </source>
</evidence>
<feature type="domain" description="Histidine kinase" evidence="14">
    <location>
        <begin position="804"/>
        <end position="1017"/>
    </location>
</feature>
<feature type="transmembrane region" description="Helical" evidence="13">
    <location>
        <begin position="407"/>
        <end position="431"/>
    </location>
</feature>
<dbReference type="InterPro" id="IPR001734">
    <property type="entry name" value="Na/solute_symporter"/>
</dbReference>
<evidence type="ECO:0000259" key="14">
    <source>
        <dbReference type="PROSITE" id="PS50109"/>
    </source>
</evidence>
<dbReference type="CDD" id="cd00130">
    <property type="entry name" value="PAS"/>
    <property type="match status" value="1"/>
</dbReference>
<dbReference type="SUPFAM" id="SSF47384">
    <property type="entry name" value="Homodimeric domain of signal transducing histidine kinase"/>
    <property type="match status" value="1"/>
</dbReference>
<dbReference type="PROSITE" id="PS50109">
    <property type="entry name" value="HIS_KIN"/>
    <property type="match status" value="1"/>
</dbReference>
<dbReference type="CDD" id="cd10322">
    <property type="entry name" value="SLC5sbd"/>
    <property type="match status" value="1"/>
</dbReference>
<evidence type="ECO:0000313" key="17">
    <source>
        <dbReference type="EMBL" id="SHG47184.1"/>
    </source>
</evidence>
<proteinExistence type="inferred from homology"/>
<dbReference type="InterPro" id="IPR038377">
    <property type="entry name" value="Na/Glc_symporter_sf"/>
</dbReference>
<dbReference type="GO" id="GO:0022857">
    <property type="term" value="F:transmembrane transporter activity"/>
    <property type="evidence" value="ECO:0007669"/>
    <property type="project" value="InterPro"/>
</dbReference>
<dbReference type="InterPro" id="IPR035965">
    <property type="entry name" value="PAS-like_dom_sf"/>
</dbReference>
<feature type="transmembrane region" description="Helical" evidence="13">
    <location>
        <begin position="116"/>
        <end position="139"/>
    </location>
</feature>
<feature type="transmembrane region" description="Helical" evidence="13">
    <location>
        <begin position="191"/>
        <end position="214"/>
    </location>
</feature>
<dbReference type="FunFam" id="3.30.565.10:FF:000049">
    <property type="entry name" value="Two-component sensor histidine kinase"/>
    <property type="match status" value="1"/>
</dbReference>
<evidence type="ECO:0000256" key="1">
    <source>
        <dbReference type="ARBA" id="ARBA00000085"/>
    </source>
</evidence>
<keyword evidence="10 13" id="KW-0472">Membrane</keyword>
<dbReference type="Gene3D" id="1.20.1730.10">
    <property type="entry name" value="Sodium/glucose cotransporter"/>
    <property type="match status" value="1"/>
</dbReference>
<accession>A0A1M5K360</accession>
<dbReference type="InterPro" id="IPR000014">
    <property type="entry name" value="PAS"/>
</dbReference>
<evidence type="ECO:0000256" key="4">
    <source>
        <dbReference type="ARBA" id="ARBA00012438"/>
    </source>
</evidence>
<keyword evidence="6" id="KW-0808">Transferase</keyword>
<keyword evidence="8" id="KW-0418">Kinase</keyword>
<gene>
    <name evidence="17" type="ORF">SAMN04488068_0337</name>
</gene>
<comment type="catalytic activity">
    <reaction evidence="1">
        <text>ATP + protein L-histidine = ADP + protein N-phospho-L-histidine.</text>
        <dbReference type="EC" id="2.7.13.3"/>
    </reaction>
</comment>